<dbReference type="Pfam" id="PF00069">
    <property type="entry name" value="Pkinase"/>
    <property type="match status" value="1"/>
</dbReference>
<evidence type="ECO:0000313" key="4">
    <source>
        <dbReference type="EMBL" id="KAF7299256.1"/>
    </source>
</evidence>
<feature type="region of interest" description="Disordered" evidence="2">
    <location>
        <begin position="397"/>
        <end position="437"/>
    </location>
</feature>
<dbReference type="InterPro" id="IPR017441">
    <property type="entry name" value="Protein_kinase_ATP_BS"/>
</dbReference>
<keyword evidence="4" id="KW-0808">Transferase</keyword>
<dbReference type="Gene3D" id="1.10.510.10">
    <property type="entry name" value="Transferase(Phosphotransferase) domain 1"/>
    <property type="match status" value="1"/>
</dbReference>
<protein>
    <submittedName>
        <fullName evidence="4">Protein kinase domain-containing protein</fullName>
    </submittedName>
</protein>
<dbReference type="GO" id="GO:0005524">
    <property type="term" value="F:ATP binding"/>
    <property type="evidence" value="ECO:0007669"/>
    <property type="project" value="UniProtKB-UniRule"/>
</dbReference>
<gene>
    <name evidence="4" type="ORF">MIND_00874300</name>
</gene>
<dbReference type="InterPro" id="IPR000719">
    <property type="entry name" value="Prot_kinase_dom"/>
</dbReference>
<dbReference type="RefSeq" id="XP_037218644.1">
    <property type="nucleotide sequence ID" value="XM_037365402.1"/>
</dbReference>
<dbReference type="GO" id="GO:0004672">
    <property type="term" value="F:protein kinase activity"/>
    <property type="evidence" value="ECO:0007669"/>
    <property type="project" value="InterPro"/>
</dbReference>
<dbReference type="SUPFAM" id="SSF56112">
    <property type="entry name" value="Protein kinase-like (PK-like)"/>
    <property type="match status" value="1"/>
</dbReference>
<feature type="domain" description="Protein kinase" evidence="3">
    <location>
        <begin position="501"/>
        <end position="704"/>
    </location>
</feature>
<dbReference type="PANTHER" id="PTHR37171">
    <property type="entry name" value="SERINE/THREONINE-PROTEIN KINASE YRZF-RELATED"/>
    <property type="match status" value="1"/>
</dbReference>
<evidence type="ECO:0000256" key="2">
    <source>
        <dbReference type="SAM" id="MobiDB-lite"/>
    </source>
</evidence>
<accession>A0A8H6SGW4</accession>
<dbReference type="GeneID" id="59347918"/>
<keyword evidence="4" id="KW-0418">Kinase</keyword>
<evidence type="ECO:0000313" key="5">
    <source>
        <dbReference type="Proteomes" id="UP000636479"/>
    </source>
</evidence>
<dbReference type="EMBL" id="JACAZF010000007">
    <property type="protein sequence ID" value="KAF7299256.1"/>
    <property type="molecule type" value="Genomic_DNA"/>
</dbReference>
<organism evidence="4 5">
    <name type="scientific">Mycena indigotica</name>
    <dbReference type="NCBI Taxonomy" id="2126181"/>
    <lineage>
        <taxon>Eukaryota</taxon>
        <taxon>Fungi</taxon>
        <taxon>Dikarya</taxon>
        <taxon>Basidiomycota</taxon>
        <taxon>Agaricomycotina</taxon>
        <taxon>Agaricomycetes</taxon>
        <taxon>Agaricomycetidae</taxon>
        <taxon>Agaricales</taxon>
        <taxon>Marasmiineae</taxon>
        <taxon>Mycenaceae</taxon>
        <taxon>Mycena</taxon>
    </lineage>
</organism>
<keyword evidence="1" id="KW-0547">Nucleotide-binding</keyword>
<evidence type="ECO:0000256" key="1">
    <source>
        <dbReference type="PROSITE-ProRule" id="PRU10141"/>
    </source>
</evidence>
<feature type="binding site" evidence="1">
    <location>
        <position position="538"/>
    </location>
    <ligand>
        <name>ATP</name>
        <dbReference type="ChEBI" id="CHEBI:30616"/>
    </ligand>
</feature>
<evidence type="ECO:0000259" key="3">
    <source>
        <dbReference type="PROSITE" id="PS50011"/>
    </source>
</evidence>
<dbReference type="InterPro" id="IPR052396">
    <property type="entry name" value="Meiotic_Drive_Suppr_Kinase"/>
</dbReference>
<keyword evidence="5" id="KW-1185">Reference proteome</keyword>
<dbReference type="InterPro" id="IPR011009">
    <property type="entry name" value="Kinase-like_dom_sf"/>
</dbReference>
<dbReference type="PROSITE" id="PS50011">
    <property type="entry name" value="PROTEIN_KINASE_DOM"/>
    <property type="match status" value="1"/>
</dbReference>
<dbReference type="PROSITE" id="PS00107">
    <property type="entry name" value="PROTEIN_KINASE_ATP"/>
    <property type="match status" value="1"/>
</dbReference>
<dbReference type="AlphaFoldDB" id="A0A8H6SGW4"/>
<keyword evidence="1" id="KW-0067">ATP-binding</keyword>
<feature type="region of interest" description="Disordered" evidence="2">
    <location>
        <begin position="249"/>
        <end position="270"/>
    </location>
</feature>
<dbReference type="PANTHER" id="PTHR37171:SF1">
    <property type="entry name" value="SERINE_THREONINE-PROTEIN KINASE YRZF-RELATED"/>
    <property type="match status" value="1"/>
</dbReference>
<reference evidence="4" key="1">
    <citation type="submission" date="2020-05" db="EMBL/GenBank/DDBJ databases">
        <title>Mycena genomes resolve the evolution of fungal bioluminescence.</title>
        <authorList>
            <person name="Tsai I.J."/>
        </authorList>
    </citation>
    <scope>NUCLEOTIDE SEQUENCE</scope>
    <source>
        <strain evidence="4">171206Taipei</strain>
    </source>
</reference>
<proteinExistence type="predicted"/>
<dbReference type="Gene3D" id="3.30.200.20">
    <property type="entry name" value="Phosphorylase Kinase, domain 1"/>
    <property type="match status" value="1"/>
</dbReference>
<sequence>MTTSNTSDGNMASPLRKDLDDILTWKPSFFVRHAGNRALHPCNPPHALYTKHIDQKLLLRHVMPLDSLVHDISGFAQEQLDSLIAQLASTKEDIVPNAELSIYRERRIELHTCWPSELAQYYRSTCAAIAASISTKVLMPNMSGWNRNLYWGRWAKTERYPTGVDDEGHLFFSTDDSGKIILDEHRSEIMEPSLREDLERAVAFTPKIGTWIFLSFGEESEALLANMDQTWSQATFRYRLCKTVHPKSNGSSRVIPRDAPSTVWKLPPTGSVPADTIARRNLRTRTPTASKPNQEVARRVVPSARRRPKTSAYIGTYLTPESLAQLAWAKAAETDSTMIVFNCGKHERIGIRHRATQTLYLSEVYDTTECENPEYIKLHVGIHLAQVFDAVARAKAATKHTESRRSSRKRPNTEYAAGPLPSSKRFKQSPKKTSLQQLPMELASQRDLMLLHMQYGIYHSPAPASFIRATPCLVHKTKTKRKEGYSAPIRRSYEVYECLEVVLASQIGKGATGTAHEATARLTTKDGQTLIEKNLIVKLAFREQPQRRMRHEYEIYKHLAEQGVTGVPHVYGLFEDLEGGAIALIMTNCGRNLWDSREDKTKPLTPVAPTQRNRFIEILENVHRAGVRHYDIRANNLTIDSNGEAFIVDFDRARLNPSEGKKKWEMDILKKLMDGIHHEFSLQSPVMSGDEKEIWIQSPVSWHF</sequence>
<comment type="caution">
    <text evidence="4">The sequence shown here is derived from an EMBL/GenBank/DDBJ whole genome shotgun (WGS) entry which is preliminary data.</text>
</comment>
<dbReference type="OrthoDB" id="2521594at2759"/>
<dbReference type="Proteomes" id="UP000636479">
    <property type="component" value="Unassembled WGS sequence"/>
</dbReference>
<name>A0A8H6SGW4_9AGAR</name>